<organism evidence="2 3">
    <name type="scientific">Pleurodeles waltl</name>
    <name type="common">Iberian ribbed newt</name>
    <dbReference type="NCBI Taxonomy" id="8319"/>
    <lineage>
        <taxon>Eukaryota</taxon>
        <taxon>Metazoa</taxon>
        <taxon>Chordata</taxon>
        <taxon>Craniata</taxon>
        <taxon>Vertebrata</taxon>
        <taxon>Euteleostomi</taxon>
        <taxon>Amphibia</taxon>
        <taxon>Batrachia</taxon>
        <taxon>Caudata</taxon>
        <taxon>Salamandroidea</taxon>
        <taxon>Salamandridae</taxon>
        <taxon>Pleurodelinae</taxon>
        <taxon>Pleurodeles</taxon>
    </lineage>
</organism>
<name>A0AAV7WKN8_PLEWA</name>
<proteinExistence type="predicted"/>
<sequence>MREAWGAWDPAGRFGPGSKHNRHKPPTEAQDSQSPRTKCSKGKKRAPLGDPPRPEDARQAWHGALEDIVAFGVEVATSPAFQGGNPAELGEDNGTASSNVKTQSNHSDLSDSELEHPVVTPQYGRRPPLRTD</sequence>
<comment type="caution">
    <text evidence="2">The sequence shown here is derived from an EMBL/GenBank/DDBJ whole genome shotgun (WGS) entry which is preliminary data.</text>
</comment>
<evidence type="ECO:0000313" key="3">
    <source>
        <dbReference type="Proteomes" id="UP001066276"/>
    </source>
</evidence>
<reference evidence="2" key="1">
    <citation type="journal article" date="2022" name="bioRxiv">
        <title>Sequencing and chromosome-scale assembly of the giantPleurodeles waltlgenome.</title>
        <authorList>
            <person name="Brown T."/>
            <person name="Elewa A."/>
            <person name="Iarovenko S."/>
            <person name="Subramanian E."/>
            <person name="Araus A.J."/>
            <person name="Petzold A."/>
            <person name="Susuki M."/>
            <person name="Suzuki K.-i.T."/>
            <person name="Hayashi T."/>
            <person name="Toyoda A."/>
            <person name="Oliveira C."/>
            <person name="Osipova E."/>
            <person name="Leigh N.D."/>
            <person name="Simon A."/>
            <person name="Yun M.H."/>
        </authorList>
    </citation>
    <scope>NUCLEOTIDE SEQUENCE</scope>
    <source>
        <strain evidence="2">20211129_DDA</strain>
        <tissue evidence="2">Liver</tissue>
    </source>
</reference>
<dbReference type="Proteomes" id="UP001066276">
    <property type="component" value="Chromosome 1_1"/>
</dbReference>
<feature type="region of interest" description="Disordered" evidence="1">
    <location>
        <begin position="1"/>
        <end position="62"/>
    </location>
</feature>
<feature type="compositionally biased region" description="Polar residues" evidence="1">
    <location>
        <begin position="94"/>
        <end position="107"/>
    </location>
</feature>
<keyword evidence="3" id="KW-1185">Reference proteome</keyword>
<protein>
    <submittedName>
        <fullName evidence="2">Uncharacterized protein</fullName>
    </submittedName>
</protein>
<evidence type="ECO:0000313" key="2">
    <source>
        <dbReference type="EMBL" id="KAJ1213734.1"/>
    </source>
</evidence>
<dbReference type="AlphaFoldDB" id="A0AAV7WKN8"/>
<gene>
    <name evidence="2" type="ORF">NDU88_001365</name>
</gene>
<feature type="region of interest" description="Disordered" evidence="1">
    <location>
        <begin position="79"/>
        <end position="132"/>
    </location>
</feature>
<evidence type="ECO:0000256" key="1">
    <source>
        <dbReference type="SAM" id="MobiDB-lite"/>
    </source>
</evidence>
<dbReference type="EMBL" id="JANPWB010000001">
    <property type="protein sequence ID" value="KAJ1213734.1"/>
    <property type="molecule type" value="Genomic_DNA"/>
</dbReference>
<accession>A0AAV7WKN8</accession>